<feature type="transmembrane region" description="Helical" evidence="1">
    <location>
        <begin position="194"/>
        <end position="211"/>
    </location>
</feature>
<gene>
    <name evidence="2" type="ORF">GCM10022380_64110</name>
</gene>
<dbReference type="Proteomes" id="UP001501624">
    <property type="component" value="Unassembled WGS sequence"/>
</dbReference>
<proteinExistence type="predicted"/>
<accession>A0ABP7J7X6</accession>
<feature type="transmembrane region" description="Helical" evidence="1">
    <location>
        <begin position="89"/>
        <end position="110"/>
    </location>
</feature>
<evidence type="ECO:0000313" key="3">
    <source>
        <dbReference type="Proteomes" id="UP001501624"/>
    </source>
</evidence>
<feature type="transmembrane region" description="Helical" evidence="1">
    <location>
        <begin position="40"/>
        <end position="62"/>
    </location>
</feature>
<reference evidence="3" key="1">
    <citation type="journal article" date="2019" name="Int. J. Syst. Evol. Microbiol.">
        <title>The Global Catalogue of Microorganisms (GCM) 10K type strain sequencing project: providing services to taxonomists for standard genome sequencing and annotation.</title>
        <authorList>
            <consortium name="The Broad Institute Genomics Platform"/>
            <consortium name="The Broad Institute Genome Sequencing Center for Infectious Disease"/>
            <person name="Wu L."/>
            <person name="Ma J."/>
        </authorList>
    </citation>
    <scope>NUCLEOTIDE SEQUENCE [LARGE SCALE GENOMIC DNA]</scope>
    <source>
        <strain evidence="3">JCM 17017</strain>
    </source>
</reference>
<evidence type="ECO:0000256" key="1">
    <source>
        <dbReference type="SAM" id="Phobius"/>
    </source>
</evidence>
<sequence>MCSAGAGIRLGAAWFRVPERRDVMVAVNTEPRFGLYLPPVARYLMGVAAVLAPLLIAAGLALDLDITGTSNTAIAQRIAADLDGYPTQAWLGAVSALLWAPAVLTAGRVARRNSPRLGLAGTVLAFGTAIPSALDTEALAYVALKSGVPVPTAVTMMDTADDIPSGILGFVFFAGLLGLILLGAAIVRGHAAPPWAGVALVVAAVAIPVSWFSGSGVAALIAWLVLTAGFAGCALALITGREA</sequence>
<keyword evidence="1" id="KW-1133">Transmembrane helix</keyword>
<feature type="transmembrane region" description="Helical" evidence="1">
    <location>
        <begin position="117"/>
        <end position="134"/>
    </location>
</feature>
<comment type="caution">
    <text evidence="2">The sequence shown here is derived from an EMBL/GenBank/DDBJ whole genome shotgun (WGS) entry which is preliminary data.</text>
</comment>
<organism evidence="2 3">
    <name type="scientific">Amycolatopsis tucumanensis</name>
    <dbReference type="NCBI Taxonomy" id="401106"/>
    <lineage>
        <taxon>Bacteria</taxon>
        <taxon>Bacillati</taxon>
        <taxon>Actinomycetota</taxon>
        <taxon>Actinomycetes</taxon>
        <taxon>Pseudonocardiales</taxon>
        <taxon>Pseudonocardiaceae</taxon>
        <taxon>Amycolatopsis</taxon>
    </lineage>
</organism>
<keyword evidence="1" id="KW-0812">Transmembrane</keyword>
<evidence type="ECO:0008006" key="4">
    <source>
        <dbReference type="Google" id="ProtNLM"/>
    </source>
</evidence>
<feature type="transmembrane region" description="Helical" evidence="1">
    <location>
        <begin position="217"/>
        <end position="238"/>
    </location>
</feature>
<feature type="transmembrane region" description="Helical" evidence="1">
    <location>
        <begin position="166"/>
        <end position="187"/>
    </location>
</feature>
<name>A0ABP7J7X6_9PSEU</name>
<keyword evidence="3" id="KW-1185">Reference proteome</keyword>
<dbReference type="EMBL" id="BAABCM010000011">
    <property type="protein sequence ID" value="GAA3837138.1"/>
    <property type="molecule type" value="Genomic_DNA"/>
</dbReference>
<evidence type="ECO:0000313" key="2">
    <source>
        <dbReference type="EMBL" id="GAA3837138.1"/>
    </source>
</evidence>
<protein>
    <recommendedName>
        <fullName evidence="4">DUF4386 family protein</fullName>
    </recommendedName>
</protein>
<keyword evidence="1" id="KW-0472">Membrane</keyword>